<sequence>MSEVQMLRSLSAVRNAPRILEVFPLADELARTASAVENDESDGGVQQLVAALSDPDHVTVIAAIYALARVNGGDGTEGSRRALEQLRSDDRTFVRDHVVAAMRASAPMPTIVPWLLDCAGEGGIRGMHAQRTLESWGNRSPREHLPELVSLLTDAVLTSPDPLRAQGCIETLGFMRDHRAGTALSDLADDASLHDDVRHGAREALAHREDLAWLMSVRSRAARHALTIAQSFMQGEIDPDLRNSGSGSTGGIATLLVGLGDALCTTAAQGSAHVLTISRGGEANGRVQETPSHRSSRNPRHRFAHIACETDSPREAGLPQRPQSGDPWSEYAFLRRGILRSLRQAGGVDVMHLRMADVGTLAAWDLAALLQLPVVFTAAPDPHAIIEAMEHSGEITRVSFGSRDVQERLWTRGQLVRQIARDAAHTVLLPRADVSGDARRLLGIDIDEDPEQFSVVAEGIDLAASDRAGDRSRHRPGEVSEDDTGLSTDPAAVEPASHGAADADEPIEALRGVLGRLPEERRGLPLIVTVGRMHRVKGMSTLVRSWAQSELRHRCNLLVVGGNLENPSREEAAELQQIDLEIPRPLQARAGLLLSGHRPNGVVAEWVAAVRFGLAGYAAAGGVYVCASVKEEFGLAIIEALAVGAFVVAPVRGGPSTYLDHGRTGLLCDTTDQLSLARTIGEALDLAGSPQADEQADEARQMVRARFSVHTMAEALSTIYERVHHTRQSDDCVELERSTPPRSASTERTL</sequence>
<accession>A0A939QEK9</accession>
<comment type="caution">
    <text evidence="4">The sequence shown here is derived from an EMBL/GenBank/DDBJ whole genome shotgun (WGS) entry which is preliminary data.</text>
</comment>
<protein>
    <submittedName>
        <fullName evidence="4">Glycosyltransferase</fullName>
    </submittedName>
</protein>
<dbReference type="PANTHER" id="PTHR12526">
    <property type="entry name" value="GLYCOSYLTRANSFERASE"/>
    <property type="match status" value="1"/>
</dbReference>
<keyword evidence="2" id="KW-0808">Transferase</keyword>
<evidence type="ECO:0000256" key="3">
    <source>
        <dbReference type="SAM" id="MobiDB-lite"/>
    </source>
</evidence>
<evidence type="ECO:0000313" key="4">
    <source>
        <dbReference type="EMBL" id="MBO2990692.1"/>
    </source>
</evidence>
<feature type="compositionally biased region" description="Polar residues" evidence="3">
    <location>
        <begin position="740"/>
        <end position="750"/>
    </location>
</feature>
<reference evidence="4" key="1">
    <citation type="submission" date="2021-03" db="EMBL/GenBank/DDBJ databases">
        <title>Leucobacter chromiisoli sp. nov., isolated from chromium-containing soil of chemical plant.</title>
        <authorList>
            <person name="Xu Z."/>
        </authorList>
    </citation>
    <scope>NUCLEOTIDE SEQUENCE</scope>
    <source>
        <strain evidence="4">K 70/01</strain>
    </source>
</reference>
<feature type="region of interest" description="Disordered" evidence="3">
    <location>
        <begin position="729"/>
        <end position="750"/>
    </location>
</feature>
<dbReference type="PANTHER" id="PTHR12526:SF510">
    <property type="entry name" value="D-INOSITOL 3-PHOSPHATE GLYCOSYLTRANSFERASE"/>
    <property type="match status" value="1"/>
</dbReference>
<name>A0A939QEK9_9MICO</name>
<dbReference type="SUPFAM" id="SSF53756">
    <property type="entry name" value="UDP-Glycosyltransferase/glycogen phosphorylase"/>
    <property type="match status" value="1"/>
</dbReference>
<feature type="compositionally biased region" description="Basic and acidic residues" evidence="3">
    <location>
        <begin position="729"/>
        <end position="739"/>
    </location>
</feature>
<dbReference type="InterPro" id="IPR016024">
    <property type="entry name" value="ARM-type_fold"/>
</dbReference>
<gene>
    <name evidence="4" type="ORF">J4H85_11870</name>
</gene>
<feature type="compositionally biased region" description="Basic and acidic residues" evidence="3">
    <location>
        <begin position="467"/>
        <end position="478"/>
    </location>
</feature>
<dbReference type="Proteomes" id="UP000668403">
    <property type="component" value="Unassembled WGS sequence"/>
</dbReference>
<dbReference type="AlphaFoldDB" id="A0A939QEK9"/>
<feature type="region of interest" description="Disordered" evidence="3">
    <location>
        <begin position="466"/>
        <end position="505"/>
    </location>
</feature>
<evidence type="ECO:0000256" key="2">
    <source>
        <dbReference type="ARBA" id="ARBA00022679"/>
    </source>
</evidence>
<dbReference type="RefSeq" id="WP_208239885.1">
    <property type="nucleotide sequence ID" value="NZ_BAAAQU010000002.1"/>
</dbReference>
<organism evidence="4 5">
    <name type="scientific">Leucobacter tardus</name>
    <dbReference type="NCBI Taxonomy" id="501483"/>
    <lineage>
        <taxon>Bacteria</taxon>
        <taxon>Bacillati</taxon>
        <taxon>Actinomycetota</taxon>
        <taxon>Actinomycetes</taxon>
        <taxon>Micrococcales</taxon>
        <taxon>Microbacteriaceae</taxon>
        <taxon>Leucobacter</taxon>
    </lineage>
</organism>
<dbReference type="Gene3D" id="1.25.10.10">
    <property type="entry name" value="Leucine-rich Repeat Variant"/>
    <property type="match status" value="1"/>
</dbReference>
<dbReference type="GO" id="GO:0016757">
    <property type="term" value="F:glycosyltransferase activity"/>
    <property type="evidence" value="ECO:0007669"/>
    <property type="project" value="UniProtKB-KW"/>
</dbReference>
<evidence type="ECO:0000256" key="1">
    <source>
        <dbReference type="ARBA" id="ARBA00022676"/>
    </source>
</evidence>
<dbReference type="Pfam" id="PF13692">
    <property type="entry name" value="Glyco_trans_1_4"/>
    <property type="match status" value="1"/>
</dbReference>
<keyword evidence="5" id="KW-1185">Reference proteome</keyword>
<dbReference type="SUPFAM" id="SSF48371">
    <property type="entry name" value="ARM repeat"/>
    <property type="match status" value="1"/>
</dbReference>
<dbReference type="EMBL" id="JAGFBF010000005">
    <property type="protein sequence ID" value="MBO2990692.1"/>
    <property type="molecule type" value="Genomic_DNA"/>
</dbReference>
<keyword evidence="1" id="KW-0328">Glycosyltransferase</keyword>
<dbReference type="InterPro" id="IPR011989">
    <property type="entry name" value="ARM-like"/>
</dbReference>
<evidence type="ECO:0000313" key="5">
    <source>
        <dbReference type="Proteomes" id="UP000668403"/>
    </source>
</evidence>
<dbReference type="Gene3D" id="3.40.50.2000">
    <property type="entry name" value="Glycogen Phosphorylase B"/>
    <property type="match status" value="2"/>
</dbReference>
<proteinExistence type="predicted"/>
<dbReference type="CDD" id="cd03801">
    <property type="entry name" value="GT4_PimA-like"/>
    <property type="match status" value="1"/>
</dbReference>